<keyword evidence="2" id="KW-1185">Reference proteome</keyword>
<name>A0ABT0B565_9SPHN</name>
<proteinExistence type="predicted"/>
<dbReference type="EMBL" id="JALHLE010000028">
    <property type="protein sequence ID" value="MCJ2180158.1"/>
    <property type="molecule type" value="Genomic_DNA"/>
</dbReference>
<dbReference type="RefSeq" id="WP_243995537.1">
    <property type="nucleotide sequence ID" value="NZ_JALHLE010000028.1"/>
</dbReference>
<sequence>MTKTAAFSRSFAAQLAAASKEANRGCGSVYELYERRFHDAVEQLLDRVPEEHLTEALRIAGEHGYPGGDTEEQALEEPYWKRGRDICPVTEIGTDYCPCGRHE</sequence>
<comment type="caution">
    <text evidence="1">The sequence shown here is derived from an EMBL/GenBank/DDBJ whole genome shotgun (WGS) entry which is preliminary data.</text>
</comment>
<protein>
    <recommendedName>
        <fullName evidence="3">Plasmid stabilization protein</fullName>
    </recommendedName>
</protein>
<evidence type="ECO:0000313" key="1">
    <source>
        <dbReference type="EMBL" id="MCJ2180158.1"/>
    </source>
</evidence>
<dbReference type="Proteomes" id="UP001162880">
    <property type="component" value="Unassembled WGS sequence"/>
</dbReference>
<gene>
    <name evidence="1" type="ORF">MTR64_16425</name>
</gene>
<evidence type="ECO:0008006" key="3">
    <source>
        <dbReference type="Google" id="ProtNLM"/>
    </source>
</evidence>
<reference evidence="1" key="1">
    <citation type="submission" date="2022-03" db="EMBL/GenBank/DDBJ databases">
        <title>Identification of a novel bacterium isolated from mangrove sediments.</title>
        <authorList>
            <person name="Pan X."/>
        </authorList>
    </citation>
    <scope>NUCLEOTIDE SEQUENCE</scope>
    <source>
        <strain evidence="1">B2580</strain>
    </source>
</reference>
<accession>A0ABT0B565</accession>
<evidence type="ECO:0000313" key="2">
    <source>
        <dbReference type="Proteomes" id="UP001162880"/>
    </source>
</evidence>
<organism evidence="1 2">
    <name type="scientific">Novosphingobium album</name>
    <name type="common">ex Hu et al. 2023</name>
    <dbReference type="NCBI Taxonomy" id="2930093"/>
    <lineage>
        <taxon>Bacteria</taxon>
        <taxon>Pseudomonadati</taxon>
        <taxon>Pseudomonadota</taxon>
        <taxon>Alphaproteobacteria</taxon>
        <taxon>Sphingomonadales</taxon>
        <taxon>Sphingomonadaceae</taxon>
        <taxon>Novosphingobium</taxon>
    </lineage>
</organism>